<comment type="cofactor">
    <cofactor evidence="1 6">
        <name>Ni(2+)</name>
        <dbReference type="ChEBI" id="CHEBI:49786"/>
    </cofactor>
</comment>
<keyword evidence="4 6" id="KW-0479">Metal-binding</keyword>
<keyword evidence="8" id="KW-1185">Reference proteome</keyword>
<feature type="binding site" evidence="6">
    <location>
        <position position="417"/>
    </location>
    <ligand>
        <name>Mg(2+)</name>
        <dbReference type="ChEBI" id="CHEBI:18420"/>
    </ligand>
</feature>
<feature type="binding site" evidence="6">
    <location>
        <position position="64"/>
    </location>
    <ligand>
        <name>Fe cation</name>
        <dbReference type="ChEBI" id="CHEBI:24875"/>
    </ligand>
</feature>
<gene>
    <name evidence="7" type="ORF">GMLC_09680</name>
</gene>
<evidence type="ECO:0000313" key="7">
    <source>
        <dbReference type="EMBL" id="GFO67389.1"/>
    </source>
</evidence>
<evidence type="ECO:0000256" key="1">
    <source>
        <dbReference type="ARBA" id="ARBA00001967"/>
    </source>
</evidence>
<keyword evidence="3 6" id="KW-0533">Nickel</keyword>
<evidence type="ECO:0000256" key="6">
    <source>
        <dbReference type="PIRSR" id="PIRSR601501-1"/>
    </source>
</evidence>
<evidence type="ECO:0000256" key="2">
    <source>
        <dbReference type="ARBA" id="ARBA00009292"/>
    </source>
</evidence>
<reference evidence="8" key="1">
    <citation type="submission" date="2020-06" db="EMBL/GenBank/DDBJ databases">
        <title>Draft genomic sequecing of Geomonas sp. Red745.</title>
        <authorList>
            <person name="Itoh H."/>
            <person name="Xu Z.X."/>
            <person name="Ushijima N."/>
            <person name="Masuda Y."/>
            <person name="Shiratori Y."/>
            <person name="Senoo K."/>
        </authorList>
    </citation>
    <scope>NUCLEOTIDE SEQUENCE [LARGE SCALE GENOMIC DNA]</scope>
    <source>
        <strain evidence="8">Red745</strain>
    </source>
</reference>
<dbReference type="AlphaFoldDB" id="A0A6V8N7W0"/>
<comment type="similarity">
    <text evidence="2">Belongs to the [NiFe]/[NiFeSe] hydrogenase large subunit family.</text>
</comment>
<keyword evidence="6" id="KW-0408">Iron</keyword>
<protein>
    <submittedName>
        <fullName evidence="7">F420-non-reducing hydrogenase subunit A, selenocysteine-containing</fullName>
    </submittedName>
</protein>
<dbReference type="GO" id="GO:0016491">
    <property type="term" value="F:oxidoreductase activity"/>
    <property type="evidence" value="ECO:0007669"/>
    <property type="project" value="UniProtKB-KW"/>
</dbReference>
<dbReference type="Pfam" id="PF00374">
    <property type="entry name" value="NiFeSe_Hases"/>
    <property type="match status" value="2"/>
</dbReference>
<name>A0A6V8N7W0_9BACT</name>
<evidence type="ECO:0000256" key="5">
    <source>
        <dbReference type="ARBA" id="ARBA00023002"/>
    </source>
</evidence>
<keyword evidence="6" id="KW-0460">Magnesium</keyword>
<proteinExistence type="inferred from homology"/>
<feature type="binding site" evidence="6">
    <location>
        <position position="469"/>
    </location>
    <ligand>
        <name>Mg(2+)</name>
        <dbReference type="ChEBI" id="CHEBI:18420"/>
    </ligand>
</feature>
<dbReference type="RefSeq" id="WP_183359940.1">
    <property type="nucleotide sequence ID" value="NZ_BLXZ01000002.1"/>
</dbReference>
<dbReference type="InterPro" id="IPR001501">
    <property type="entry name" value="Ni-dep_hyd_lsu"/>
</dbReference>
<feature type="binding site" evidence="6">
    <location>
        <position position="42"/>
    </location>
    <ligand>
        <name>Mg(2+)</name>
        <dbReference type="ChEBI" id="CHEBI:18420"/>
    </ligand>
</feature>
<dbReference type="Proteomes" id="UP000587586">
    <property type="component" value="Unassembled WGS sequence"/>
</dbReference>
<feature type="binding site" evidence="6">
    <location>
        <position position="64"/>
    </location>
    <ligand>
        <name>Ni(2+)</name>
        <dbReference type="ChEBI" id="CHEBI:49786"/>
    </ligand>
</feature>
<keyword evidence="5" id="KW-0560">Oxidoreductase</keyword>
<feature type="binding site" evidence="6">
    <location>
        <position position="61"/>
    </location>
    <ligand>
        <name>Ni(2+)</name>
        <dbReference type="ChEBI" id="CHEBI:49786"/>
    </ligand>
</feature>
<dbReference type="InterPro" id="IPR029014">
    <property type="entry name" value="NiFe-Hase_large"/>
</dbReference>
<comment type="caution">
    <text evidence="7">The sequence shown here is derived from an EMBL/GenBank/DDBJ whole genome shotgun (WGS) entry which is preliminary data.</text>
</comment>
<feature type="binding site" evidence="6">
    <location>
        <position position="463"/>
    </location>
    <ligand>
        <name>Ni(2+)</name>
        <dbReference type="ChEBI" id="CHEBI:49786"/>
    </ligand>
</feature>
<evidence type="ECO:0000313" key="8">
    <source>
        <dbReference type="Proteomes" id="UP000587586"/>
    </source>
</evidence>
<dbReference type="GO" id="GO:0016151">
    <property type="term" value="F:nickel cation binding"/>
    <property type="evidence" value="ECO:0007669"/>
    <property type="project" value="InterPro"/>
</dbReference>
<dbReference type="PANTHER" id="PTHR43600:SF2">
    <property type="entry name" value="F420-NON-REDUCING HYDROGENASE VHU SUBUNIT A"/>
    <property type="match status" value="1"/>
</dbReference>
<dbReference type="Gene3D" id="1.10.645.10">
    <property type="entry name" value="Cytochrome-c3 Hydrogenase, chain B"/>
    <property type="match status" value="1"/>
</dbReference>
<dbReference type="EMBL" id="BLXZ01000002">
    <property type="protein sequence ID" value="GFO67389.1"/>
    <property type="molecule type" value="Genomic_DNA"/>
</dbReference>
<comment type="cofactor">
    <cofactor evidence="6">
        <name>Fe cation</name>
        <dbReference type="ChEBI" id="CHEBI:24875"/>
    </cofactor>
</comment>
<sequence length="495" mass="54511">MTRISIDPITRLEGHGKIEIFLDEAGEVANAYFQVPELRGFESFCVGRQAEEMPNITNRICGVCPEAHHMAAVKAVEAAYGVSCLPAARRIRELVYHAFFVADHTTHFYCLGGPDFLIGPDAPAAERNILGVLRKFGTDVGAQVIGARKRNHELIKELGGRGVHLCGGLPGGWAMPVPPERLADYRTWARANVAFAKLSLGLFDTLVMNDPAYRDLVLGDLYLHTTHSMGTVGPGNALELYDGEIRVVDTTGAELVRYQPGDYLEHLEERVEPWSYLKFPYLKRPGWQGFRDGQDSGVYLSSPLSRLNACDRIATPLAQAEFERFYDAFGARGAGTAGRNRPVHQRLATHWARLIELLYASERMVELLDHPDILDTAVRQAVEPRAGSGVGSVEAPRGTLTHHYHIDERGLLTKVNMIVGTTNNNAAMSLSIMKAARGLIHGGKVSEGILNRVEMAFRLYDPCCSCSTHALGKAPLELLVRRLDDGAVLDHLVRD</sequence>
<dbReference type="SUPFAM" id="SSF56762">
    <property type="entry name" value="HydB/Nqo4-like"/>
    <property type="match status" value="1"/>
</dbReference>
<evidence type="ECO:0000256" key="3">
    <source>
        <dbReference type="ARBA" id="ARBA00022596"/>
    </source>
</evidence>
<feature type="binding site" evidence="6">
    <location>
        <position position="466"/>
    </location>
    <ligand>
        <name>Fe cation</name>
        <dbReference type="ChEBI" id="CHEBI:24875"/>
    </ligand>
</feature>
<organism evidence="7 8">
    <name type="scientific">Geomonas limicola</name>
    <dbReference type="NCBI Taxonomy" id="2740186"/>
    <lineage>
        <taxon>Bacteria</taxon>
        <taxon>Pseudomonadati</taxon>
        <taxon>Thermodesulfobacteriota</taxon>
        <taxon>Desulfuromonadia</taxon>
        <taxon>Geobacterales</taxon>
        <taxon>Geobacteraceae</taxon>
        <taxon>Geomonas</taxon>
    </lineage>
</organism>
<accession>A0A6V8N7W0</accession>
<evidence type="ECO:0000256" key="4">
    <source>
        <dbReference type="ARBA" id="ARBA00022723"/>
    </source>
</evidence>
<dbReference type="PANTHER" id="PTHR43600">
    <property type="entry name" value="COENZYME F420 HYDROGENASE, SUBUNIT ALPHA"/>
    <property type="match status" value="1"/>
</dbReference>